<gene>
    <name evidence="2" type="ordered locus">Acid345_4005</name>
</gene>
<organism evidence="2 3">
    <name type="scientific">Koribacter versatilis (strain Ellin345)</name>
    <dbReference type="NCBI Taxonomy" id="204669"/>
    <lineage>
        <taxon>Bacteria</taxon>
        <taxon>Pseudomonadati</taxon>
        <taxon>Acidobacteriota</taxon>
        <taxon>Terriglobia</taxon>
        <taxon>Terriglobales</taxon>
        <taxon>Candidatus Korobacteraceae</taxon>
        <taxon>Candidatus Korobacter</taxon>
    </lineage>
</organism>
<evidence type="ECO:0000313" key="2">
    <source>
        <dbReference type="EMBL" id="ABF43005.1"/>
    </source>
</evidence>
<dbReference type="RefSeq" id="WP_011524804.1">
    <property type="nucleotide sequence ID" value="NC_008009.1"/>
</dbReference>
<dbReference type="EnsemblBacteria" id="ABF43005">
    <property type="protein sequence ID" value="ABF43005"/>
    <property type="gene ID" value="Acid345_4005"/>
</dbReference>
<dbReference type="Proteomes" id="UP000002432">
    <property type="component" value="Chromosome"/>
</dbReference>
<dbReference type="InterPro" id="IPR009875">
    <property type="entry name" value="PilZ_domain"/>
</dbReference>
<evidence type="ECO:0000259" key="1">
    <source>
        <dbReference type="Pfam" id="PF07238"/>
    </source>
</evidence>
<evidence type="ECO:0000313" key="3">
    <source>
        <dbReference type="Proteomes" id="UP000002432"/>
    </source>
</evidence>
<name>Q1IJE5_KORVE</name>
<sequence>MVFSDDKLTATSRKEARISAIVPVRIYGMDANGKPFGANVATLNISRNGVLLSNVDVALNSGDVVGIQKGIAKAKYRVKWFGQKGTPTQGQVGLECMEPARNIFAIEEPAVVIDANEQAGVKRRRGGSGGGEKNERRAAARYKCDMGVQVRMEGSEMNLWSRCTDVSDGGCYVESRSPIKVGSKLNVTFLFSPIT</sequence>
<dbReference type="KEGG" id="aba:Acid345_4005"/>
<dbReference type="AlphaFoldDB" id="Q1IJE5"/>
<reference evidence="2 3" key="1">
    <citation type="journal article" date="2009" name="Appl. Environ. Microbiol.">
        <title>Three genomes from the phylum Acidobacteria provide insight into the lifestyles of these microorganisms in soils.</title>
        <authorList>
            <person name="Ward N.L."/>
            <person name="Challacombe J.F."/>
            <person name="Janssen P.H."/>
            <person name="Henrissat B."/>
            <person name="Coutinho P.M."/>
            <person name="Wu M."/>
            <person name="Xie G."/>
            <person name="Haft D.H."/>
            <person name="Sait M."/>
            <person name="Badger J."/>
            <person name="Barabote R.D."/>
            <person name="Bradley B."/>
            <person name="Brettin T.S."/>
            <person name="Brinkac L.M."/>
            <person name="Bruce D."/>
            <person name="Creasy T."/>
            <person name="Daugherty S.C."/>
            <person name="Davidsen T.M."/>
            <person name="DeBoy R.T."/>
            <person name="Detter J.C."/>
            <person name="Dodson R.J."/>
            <person name="Durkin A.S."/>
            <person name="Ganapathy A."/>
            <person name="Gwinn-Giglio M."/>
            <person name="Han C.S."/>
            <person name="Khouri H."/>
            <person name="Kiss H."/>
            <person name="Kothari S.P."/>
            <person name="Madupu R."/>
            <person name="Nelson K.E."/>
            <person name="Nelson W.C."/>
            <person name="Paulsen I."/>
            <person name="Penn K."/>
            <person name="Ren Q."/>
            <person name="Rosovitz M.J."/>
            <person name="Selengut J.D."/>
            <person name="Shrivastava S."/>
            <person name="Sullivan S.A."/>
            <person name="Tapia R."/>
            <person name="Thompson L.S."/>
            <person name="Watkins K.L."/>
            <person name="Yang Q."/>
            <person name="Yu C."/>
            <person name="Zafar N."/>
            <person name="Zhou L."/>
            <person name="Kuske C.R."/>
        </authorList>
    </citation>
    <scope>NUCLEOTIDE SEQUENCE [LARGE SCALE GENOMIC DNA]</scope>
    <source>
        <strain evidence="2 3">Ellin345</strain>
    </source>
</reference>
<keyword evidence="3" id="KW-1185">Reference proteome</keyword>
<dbReference type="EMBL" id="CP000360">
    <property type="protein sequence ID" value="ABF43005.1"/>
    <property type="molecule type" value="Genomic_DNA"/>
</dbReference>
<dbReference type="STRING" id="204669.Acid345_4005"/>
<dbReference type="GO" id="GO:0035438">
    <property type="term" value="F:cyclic-di-GMP binding"/>
    <property type="evidence" value="ECO:0007669"/>
    <property type="project" value="InterPro"/>
</dbReference>
<dbReference type="HOGENOM" id="CLU_1394749_0_0_0"/>
<feature type="domain" description="PilZ" evidence="1">
    <location>
        <begin position="135"/>
        <end position="190"/>
    </location>
</feature>
<protein>
    <recommendedName>
        <fullName evidence="1">PilZ domain-containing protein</fullName>
    </recommendedName>
</protein>
<dbReference type="SUPFAM" id="SSF141371">
    <property type="entry name" value="PilZ domain-like"/>
    <property type="match status" value="1"/>
</dbReference>
<accession>Q1IJE5</accession>
<dbReference type="Pfam" id="PF07238">
    <property type="entry name" value="PilZ"/>
    <property type="match status" value="1"/>
</dbReference>
<proteinExistence type="predicted"/>